<dbReference type="OMA" id="PSIWHEG"/>
<dbReference type="InterPro" id="IPR015424">
    <property type="entry name" value="PyrdxlP-dep_Trfase"/>
</dbReference>
<dbReference type="STRING" id="5539.A0A3E2GQU2"/>
<dbReference type="AlphaFoldDB" id="A0A3E2GQU2"/>
<feature type="non-terminal residue" evidence="1">
    <location>
        <position position="1"/>
    </location>
</feature>
<dbReference type="InterPro" id="IPR015422">
    <property type="entry name" value="PyrdxlP-dep_Trfase_small"/>
</dbReference>
<protein>
    <recommendedName>
        <fullName evidence="3">Aminotransferase class I/classII domain-containing protein</fullName>
    </recommendedName>
</protein>
<name>A0A3E2GQU2_SCYLI</name>
<reference evidence="1 2" key="1">
    <citation type="submission" date="2018-05" db="EMBL/GenBank/DDBJ databases">
        <title>Draft genome sequence of Scytalidium lignicola DSM 105466, a ubiquitous saprotrophic fungus.</title>
        <authorList>
            <person name="Buettner E."/>
            <person name="Gebauer A.M."/>
            <person name="Hofrichter M."/>
            <person name="Liers C."/>
            <person name="Kellner H."/>
        </authorList>
    </citation>
    <scope>NUCLEOTIDE SEQUENCE [LARGE SCALE GENOMIC DNA]</scope>
    <source>
        <strain evidence="1 2">DSM 105466</strain>
    </source>
</reference>
<proteinExistence type="predicted"/>
<gene>
    <name evidence="1" type="ORF">B7463_g12778</name>
</gene>
<organism evidence="1 2">
    <name type="scientific">Scytalidium lignicola</name>
    <name type="common">Hyphomycete</name>
    <dbReference type="NCBI Taxonomy" id="5539"/>
    <lineage>
        <taxon>Eukaryota</taxon>
        <taxon>Fungi</taxon>
        <taxon>Dikarya</taxon>
        <taxon>Ascomycota</taxon>
        <taxon>Pezizomycotina</taxon>
        <taxon>Leotiomycetes</taxon>
        <taxon>Leotiomycetes incertae sedis</taxon>
        <taxon>Scytalidium</taxon>
    </lineage>
</organism>
<dbReference type="PANTHER" id="PTHR42858:SF1">
    <property type="entry name" value="LD15494P"/>
    <property type="match status" value="1"/>
</dbReference>
<dbReference type="PANTHER" id="PTHR42858">
    <property type="entry name" value="AMINOTRANSFERASE"/>
    <property type="match status" value="1"/>
</dbReference>
<accession>A0A3E2GQU2</accession>
<dbReference type="Gene3D" id="3.90.1150.10">
    <property type="entry name" value="Aspartate Aminotransferase, domain 1"/>
    <property type="match status" value="1"/>
</dbReference>
<evidence type="ECO:0000313" key="1">
    <source>
        <dbReference type="EMBL" id="RFU23561.1"/>
    </source>
</evidence>
<feature type="non-terminal residue" evidence="1">
    <location>
        <position position="180"/>
    </location>
</feature>
<dbReference type="Proteomes" id="UP000258309">
    <property type="component" value="Unassembled WGS sequence"/>
</dbReference>
<dbReference type="Gene3D" id="3.40.640.10">
    <property type="entry name" value="Type I PLP-dependent aspartate aminotransferase-like (Major domain)"/>
    <property type="match status" value="2"/>
</dbReference>
<dbReference type="SUPFAM" id="SSF53383">
    <property type="entry name" value="PLP-dependent transferases"/>
    <property type="match status" value="1"/>
</dbReference>
<dbReference type="EMBL" id="NCSJ02000781">
    <property type="protein sequence ID" value="RFU23561.1"/>
    <property type="molecule type" value="Genomic_DNA"/>
</dbReference>
<dbReference type="OrthoDB" id="7042322at2759"/>
<dbReference type="GO" id="GO:0047536">
    <property type="term" value="F:2-aminoadipate transaminase activity"/>
    <property type="evidence" value="ECO:0007669"/>
    <property type="project" value="TreeGrafter"/>
</dbReference>
<comment type="caution">
    <text evidence="1">The sequence shown here is derived from an EMBL/GenBank/DDBJ whole genome shotgun (WGS) entry which is preliminary data.</text>
</comment>
<evidence type="ECO:0008006" key="3">
    <source>
        <dbReference type="Google" id="ProtNLM"/>
    </source>
</evidence>
<dbReference type="InterPro" id="IPR015421">
    <property type="entry name" value="PyrdxlP-dep_Trfase_major"/>
</dbReference>
<sequence length="180" mass="18511">MTTTKPAKQINFLRGWPHPSLLPVEALKRAANNALDKKDVAVPALLYGPDPGYQPLREQIASWLGDFYSPTFPQIPGFSSTTTASSSSSSCSSGLSSISGVTPTTEAGSGAGAGAGAVETERIVITGGASQNLACACQVFSDPVRTLRTWMVAPSYFLAGAVFGDNGLVCAAAPEGRDGV</sequence>
<evidence type="ECO:0000313" key="2">
    <source>
        <dbReference type="Proteomes" id="UP000258309"/>
    </source>
</evidence>
<keyword evidence="2" id="KW-1185">Reference proteome</keyword>